<sequence>MELTFPDVQGLDDLRTYVARAKAADDDGAIRLQAQGQTLAAYVGVLPGSGLMAEGVVIGLRAMPLAAPAHVDVTVSLAALTDRLARETGSTLPLPPMTVNVAWAAMAPPRGGWERVGAVTAEDVYAVARQGIEEVASGAPSDAGGAAVAALRKHVWGRLTTTTPPVPAGGAFAAYVLGFVKGDGVAPGSEVTVWAHGRWTRLSTPTGHVLIR</sequence>
<proteinExistence type="predicted"/>
<accession>A0A502D616</accession>
<dbReference type="OrthoDB" id="4801220at2"/>
<dbReference type="Pfam" id="PF26572">
    <property type="entry name" value="DUF8185"/>
    <property type="match status" value="1"/>
</dbReference>
<evidence type="ECO:0000259" key="2">
    <source>
        <dbReference type="Pfam" id="PF26572"/>
    </source>
</evidence>
<organism evidence="3 4">
    <name type="scientific">Pedococcus bigeumensis</name>
    <dbReference type="NCBI Taxonomy" id="433644"/>
    <lineage>
        <taxon>Bacteria</taxon>
        <taxon>Bacillati</taxon>
        <taxon>Actinomycetota</taxon>
        <taxon>Actinomycetes</taxon>
        <taxon>Micrococcales</taxon>
        <taxon>Intrasporangiaceae</taxon>
        <taxon>Pedococcus</taxon>
    </lineage>
</organism>
<keyword evidence="4" id="KW-1185">Reference proteome</keyword>
<protein>
    <submittedName>
        <fullName evidence="3">Uncharacterized protein</fullName>
    </submittedName>
</protein>
<dbReference type="EMBL" id="RCZM01000001">
    <property type="protein sequence ID" value="TPG19441.1"/>
    <property type="molecule type" value="Genomic_DNA"/>
</dbReference>
<gene>
    <name evidence="3" type="ORF">EAH86_02920</name>
</gene>
<reference evidence="3 4" key="1">
    <citation type="journal article" date="2019" name="Environ. Microbiol.">
        <title>Species interactions and distinct microbial communities in high Arctic permafrost affected cryosols are associated with the CH4 and CO2 gas fluxes.</title>
        <authorList>
            <person name="Altshuler I."/>
            <person name="Hamel J."/>
            <person name="Turney S."/>
            <person name="Magnuson E."/>
            <person name="Levesque R."/>
            <person name="Greer C."/>
            <person name="Whyte L.G."/>
        </authorList>
    </citation>
    <scope>NUCLEOTIDE SEQUENCE [LARGE SCALE GENOMIC DNA]</scope>
    <source>
        <strain evidence="3 4">S9.3A</strain>
    </source>
</reference>
<evidence type="ECO:0000313" key="3">
    <source>
        <dbReference type="EMBL" id="TPG19441.1"/>
    </source>
</evidence>
<dbReference type="Pfam" id="PF26035">
    <property type="entry name" value="DUF8010"/>
    <property type="match status" value="1"/>
</dbReference>
<dbReference type="AlphaFoldDB" id="A0A502D616"/>
<feature type="domain" description="DUF8010" evidence="1">
    <location>
        <begin position="2"/>
        <end position="104"/>
    </location>
</feature>
<dbReference type="RefSeq" id="WP_140737089.1">
    <property type="nucleotide sequence ID" value="NZ_RCZM01000001.1"/>
</dbReference>
<dbReference type="InterPro" id="IPR058498">
    <property type="entry name" value="DUF8185"/>
</dbReference>
<evidence type="ECO:0000259" key="1">
    <source>
        <dbReference type="Pfam" id="PF26035"/>
    </source>
</evidence>
<feature type="domain" description="DUF8185" evidence="2">
    <location>
        <begin position="108"/>
        <end position="212"/>
    </location>
</feature>
<evidence type="ECO:0000313" key="4">
    <source>
        <dbReference type="Proteomes" id="UP000317722"/>
    </source>
</evidence>
<dbReference type="InterPro" id="IPR058323">
    <property type="entry name" value="DUF8010"/>
</dbReference>
<name>A0A502D616_9MICO</name>
<dbReference type="Proteomes" id="UP000317722">
    <property type="component" value="Unassembled WGS sequence"/>
</dbReference>
<comment type="caution">
    <text evidence="3">The sequence shown here is derived from an EMBL/GenBank/DDBJ whole genome shotgun (WGS) entry which is preliminary data.</text>
</comment>